<name>A0ABP0JUD6_9DINO</name>
<sequence>MKALLVRKREPEGLGKVQNSISSMRLGFVLAPQDNLKVHYPKVRWWTGDGRKLAYYNDLEDRNLFDTRVVQVEPYLLPLCPNLAYDWRICKALAETDNLDMLDLDVVKAIISVALPATTS</sequence>
<dbReference type="Proteomes" id="UP001642484">
    <property type="component" value="Unassembled WGS sequence"/>
</dbReference>
<organism evidence="1 2">
    <name type="scientific">Durusdinium trenchii</name>
    <dbReference type="NCBI Taxonomy" id="1381693"/>
    <lineage>
        <taxon>Eukaryota</taxon>
        <taxon>Sar</taxon>
        <taxon>Alveolata</taxon>
        <taxon>Dinophyceae</taxon>
        <taxon>Suessiales</taxon>
        <taxon>Symbiodiniaceae</taxon>
        <taxon>Durusdinium</taxon>
    </lineage>
</organism>
<protein>
    <submittedName>
        <fullName evidence="1">Uncharacterized protein</fullName>
    </submittedName>
</protein>
<dbReference type="EMBL" id="CAXAMN010006557">
    <property type="protein sequence ID" value="CAK9018076.1"/>
    <property type="molecule type" value="Genomic_DNA"/>
</dbReference>
<accession>A0ABP0JUD6</accession>
<keyword evidence="2" id="KW-1185">Reference proteome</keyword>
<evidence type="ECO:0000313" key="1">
    <source>
        <dbReference type="EMBL" id="CAK9018076.1"/>
    </source>
</evidence>
<evidence type="ECO:0000313" key="2">
    <source>
        <dbReference type="Proteomes" id="UP001642484"/>
    </source>
</evidence>
<proteinExistence type="predicted"/>
<gene>
    <name evidence="1" type="ORF">CCMP2556_LOCUS13120</name>
</gene>
<reference evidence="1 2" key="1">
    <citation type="submission" date="2024-02" db="EMBL/GenBank/DDBJ databases">
        <authorList>
            <person name="Chen Y."/>
            <person name="Shah S."/>
            <person name="Dougan E. K."/>
            <person name="Thang M."/>
            <person name="Chan C."/>
        </authorList>
    </citation>
    <scope>NUCLEOTIDE SEQUENCE [LARGE SCALE GENOMIC DNA]</scope>
</reference>
<comment type="caution">
    <text evidence="1">The sequence shown here is derived from an EMBL/GenBank/DDBJ whole genome shotgun (WGS) entry which is preliminary data.</text>
</comment>